<dbReference type="Pfam" id="PF07356">
    <property type="entry name" value="DUF1481"/>
    <property type="match status" value="1"/>
</dbReference>
<evidence type="ECO:0000313" key="2">
    <source>
        <dbReference type="EMBL" id="ARJ42153.1"/>
    </source>
</evidence>
<feature type="signal peptide" evidence="1">
    <location>
        <begin position="1"/>
        <end position="22"/>
    </location>
</feature>
<evidence type="ECO:0000256" key="1">
    <source>
        <dbReference type="SAM" id="SignalP"/>
    </source>
</evidence>
<keyword evidence="1" id="KW-0732">Signal</keyword>
<accession>A0A1W6B516</accession>
<evidence type="ECO:0000313" key="3">
    <source>
        <dbReference type="Proteomes" id="UP000192900"/>
    </source>
</evidence>
<feature type="chain" id="PRO_5012303486" description="DUF1481 domain-containing protein" evidence="1">
    <location>
        <begin position="23"/>
        <end position="214"/>
    </location>
</feature>
<sequence length="214" mass="24325">MKRLFALLTLLLAGCSSQPSLPDFTASGYLADRGAVRIWRKNHQDSVHMLTVFKPFQEGATVFTRYGWQDGNLISIERHLKDARPDDVTLRFDGDGSLSFMQRQLAGRREAVSEQAVELYKFDAQRMLKISDALLAGRVLLKQGRWQGNDTLQTCQGEQVKPMLDENEWRRIEQLQHQTGAKVSVAWLEAPAGTQLLEVSTEDDCQWEPQEADF</sequence>
<name>A0A1W6B516_9GAMM</name>
<protein>
    <recommendedName>
        <fullName evidence="4">DUF1481 domain-containing protein</fullName>
    </recommendedName>
</protein>
<keyword evidence="3" id="KW-1185">Reference proteome</keyword>
<proteinExistence type="predicted"/>
<evidence type="ECO:0008006" key="4">
    <source>
        <dbReference type="Google" id="ProtNLM"/>
    </source>
</evidence>
<dbReference type="EMBL" id="CP019706">
    <property type="protein sequence ID" value="ARJ42153.1"/>
    <property type="molecule type" value="Genomic_DNA"/>
</dbReference>
<gene>
    <name evidence="2" type="ORF">B1H58_09075</name>
</gene>
<dbReference type="Proteomes" id="UP000192900">
    <property type="component" value="Chromosome"/>
</dbReference>
<dbReference type="AlphaFoldDB" id="A0A1W6B516"/>
<dbReference type="RefSeq" id="WP_085069583.1">
    <property type="nucleotide sequence ID" value="NZ_CP019706.1"/>
</dbReference>
<organism evidence="2 3">
    <name type="scientific">Pantoea alhagi</name>
    <dbReference type="NCBI Taxonomy" id="1891675"/>
    <lineage>
        <taxon>Bacteria</taxon>
        <taxon>Pseudomonadati</taxon>
        <taxon>Pseudomonadota</taxon>
        <taxon>Gammaproteobacteria</taxon>
        <taxon>Enterobacterales</taxon>
        <taxon>Erwiniaceae</taxon>
        <taxon>Pantoea</taxon>
    </lineage>
</organism>
<dbReference type="STRING" id="1891675.B1H58_09075"/>
<dbReference type="OrthoDB" id="6457475at2"/>
<dbReference type="KEGG" id="palh:B1H58_09075"/>
<dbReference type="PROSITE" id="PS51257">
    <property type="entry name" value="PROKAR_LIPOPROTEIN"/>
    <property type="match status" value="1"/>
</dbReference>
<reference evidence="2 3" key="1">
    <citation type="submission" date="2017-02" db="EMBL/GenBank/DDBJ databases">
        <title>Complete genome sequence of the drought resistance-promoting endophyte Pantoea alhagi LTYR-11Z.</title>
        <authorList>
            <person name="Zhang L."/>
        </authorList>
    </citation>
    <scope>NUCLEOTIDE SEQUENCE [LARGE SCALE GENOMIC DNA]</scope>
    <source>
        <strain evidence="2 3">LTYR-11Z</strain>
    </source>
</reference>
<dbReference type="InterPro" id="IPR010858">
    <property type="entry name" value="DUF1481"/>
</dbReference>